<comment type="caution">
    <text evidence="2">The sequence shown here is derived from an EMBL/GenBank/DDBJ whole genome shotgun (WGS) entry which is preliminary data.</text>
</comment>
<dbReference type="Proteomes" id="UP000272474">
    <property type="component" value="Unassembled WGS sequence"/>
</dbReference>
<evidence type="ECO:0000313" key="3">
    <source>
        <dbReference type="Proteomes" id="UP000272474"/>
    </source>
</evidence>
<keyword evidence="3" id="KW-1185">Reference proteome</keyword>
<dbReference type="OrthoDB" id="1643408at2"/>
<feature type="transmembrane region" description="Helical" evidence="1">
    <location>
        <begin position="20"/>
        <end position="43"/>
    </location>
</feature>
<protein>
    <submittedName>
        <fullName evidence="2">Uncharacterized protein</fullName>
    </submittedName>
</protein>
<proteinExistence type="predicted"/>
<accession>A0A3A9YIG6</accession>
<reference evidence="2 3" key="1">
    <citation type="journal article" date="2014" name="Int. J. Syst. Evol. Microbiol.">
        <title>Streptomyces hoynatensis sp. nov., isolated from deep marine sediment.</title>
        <authorList>
            <person name="Veyisoglu A."/>
            <person name="Sahin N."/>
        </authorList>
    </citation>
    <scope>NUCLEOTIDE SEQUENCE [LARGE SCALE GENOMIC DNA]</scope>
    <source>
        <strain evidence="2 3">KCTC 29097</strain>
    </source>
</reference>
<evidence type="ECO:0000256" key="1">
    <source>
        <dbReference type="SAM" id="Phobius"/>
    </source>
</evidence>
<organism evidence="2 3">
    <name type="scientific">Streptomyces hoynatensis</name>
    <dbReference type="NCBI Taxonomy" id="1141874"/>
    <lineage>
        <taxon>Bacteria</taxon>
        <taxon>Bacillati</taxon>
        <taxon>Actinomycetota</taxon>
        <taxon>Actinomycetes</taxon>
        <taxon>Kitasatosporales</taxon>
        <taxon>Streptomycetaceae</taxon>
        <taxon>Streptomyces</taxon>
    </lineage>
</organism>
<sequence length="171" mass="18260">MTQYVSTPRTISRSATARRWMVTILNLAAEAIDILNAAAGIGLTTASALRVGPQWAQLTMGDLTLAVFALYGAAQLIRPALTGLATAVDPDLRDGSDLHEAGRLITQIQQDLEDGADPGDVLHELRAAAVPERLAWLLEDLAAARPEETTALLRVMADHLRDIAQATASQQ</sequence>
<dbReference type="RefSeq" id="WP_120684940.1">
    <property type="nucleotide sequence ID" value="NZ_RBAL01000032.1"/>
</dbReference>
<name>A0A3A9YIG6_9ACTN</name>
<gene>
    <name evidence="2" type="ORF">D7294_29850</name>
</gene>
<keyword evidence="1" id="KW-1133">Transmembrane helix</keyword>
<keyword evidence="1" id="KW-0472">Membrane</keyword>
<keyword evidence="1" id="KW-0812">Transmembrane</keyword>
<feature type="transmembrane region" description="Helical" evidence="1">
    <location>
        <begin position="55"/>
        <end position="74"/>
    </location>
</feature>
<dbReference type="AlphaFoldDB" id="A0A3A9YIG6"/>
<dbReference type="EMBL" id="RBAL01000032">
    <property type="protein sequence ID" value="RKN36683.1"/>
    <property type="molecule type" value="Genomic_DNA"/>
</dbReference>
<evidence type="ECO:0000313" key="2">
    <source>
        <dbReference type="EMBL" id="RKN36683.1"/>
    </source>
</evidence>